<dbReference type="PANTHER" id="PTHR21321:SF4">
    <property type="entry name" value="EXOSOME COMPLEX COMPONENT RRP4"/>
    <property type="match status" value="1"/>
</dbReference>
<dbReference type="NCBIfam" id="NF003181">
    <property type="entry name" value="PRK04163.1-1"/>
    <property type="match status" value="1"/>
</dbReference>
<dbReference type="PATRIC" id="fig|2287.9.peg.763"/>
<dbReference type="GO" id="GO:0008143">
    <property type="term" value="F:poly(A) binding"/>
    <property type="evidence" value="ECO:0007669"/>
    <property type="project" value="InterPro"/>
</dbReference>
<name>A0A157SZ15_SACSO</name>
<dbReference type="GO" id="GO:0000178">
    <property type="term" value="C:exosome (RNase complex)"/>
    <property type="evidence" value="ECO:0007669"/>
    <property type="project" value="UniProtKB-KW"/>
</dbReference>
<evidence type="ECO:0000256" key="2">
    <source>
        <dbReference type="ARBA" id="ARBA00022490"/>
    </source>
</evidence>
<dbReference type="CDD" id="cd05789">
    <property type="entry name" value="S1_Rrp4"/>
    <property type="match status" value="1"/>
</dbReference>
<feature type="domain" description="S1 motif" evidence="6">
    <location>
        <begin position="73"/>
        <end position="144"/>
    </location>
</feature>
<dbReference type="Gene3D" id="3.30.1370.10">
    <property type="entry name" value="K Homology domain, type 1"/>
    <property type="match status" value="1"/>
</dbReference>
<evidence type="ECO:0000256" key="5">
    <source>
        <dbReference type="HAMAP-Rule" id="MF_00623"/>
    </source>
</evidence>
<dbReference type="InterPro" id="IPR003029">
    <property type="entry name" value="S1_domain"/>
</dbReference>
<dbReference type="GO" id="GO:0071051">
    <property type="term" value="P:poly(A)-dependent snoRNA 3'-end processing"/>
    <property type="evidence" value="ECO:0007669"/>
    <property type="project" value="TreeGrafter"/>
</dbReference>
<dbReference type="GO" id="GO:0034475">
    <property type="term" value="P:U4 snRNA 3'-end processing"/>
    <property type="evidence" value="ECO:0007669"/>
    <property type="project" value="TreeGrafter"/>
</dbReference>
<comment type="subunit">
    <text evidence="5">Component of the archaeal exosome complex. Forms a trimer of Rrp4 and/or Csl4 subunits. The trimer associates with an hexameric ring-like arrangement composed of 3 Rrp41-Rrp42 heterodimers.</text>
</comment>
<dbReference type="InterPro" id="IPR054371">
    <property type="entry name" value="RRP4_N"/>
</dbReference>
<dbReference type="InterPro" id="IPR048565">
    <property type="entry name" value="S1_RRP4"/>
</dbReference>
<dbReference type="PROSITE" id="PS50126">
    <property type="entry name" value="S1"/>
    <property type="match status" value="1"/>
</dbReference>
<dbReference type="Gene3D" id="2.40.50.140">
    <property type="entry name" value="Nucleic acid-binding proteins"/>
    <property type="match status" value="1"/>
</dbReference>
<keyword evidence="2 5" id="KW-0963">Cytoplasm</keyword>
<keyword evidence="3 5" id="KW-0271">Exosome</keyword>
<evidence type="ECO:0000256" key="4">
    <source>
        <dbReference type="ARBA" id="ARBA00022884"/>
    </source>
</evidence>
<evidence type="ECO:0000256" key="1">
    <source>
        <dbReference type="ARBA" id="ARBA00009155"/>
    </source>
</evidence>
<dbReference type="FunFam" id="3.30.1370.10:FF:000095">
    <property type="entry name" value="Exosome complex component Rrp4"/>
    <property type="match status" value="1"/>
</dbReference>
<comment type="similarity">
    <text evidence="1 5">Belongs to the RRP4 family.</text>
</comment>
<dbReference type="InterPro" id="IPR026699">
    <property type="entry name" value="Exosome_RNA_bind1/RRP40/RRP4"/>
</dbReference>
<keyword evidence="4 5" id="KW-0694">RNA-binding</keyword>
<comment type="function">
    <text evidence="5">Non-catalytic component of the exosome, which is a complex involved in RNA degradation. Increases the RNA binding and the efficiency of RNA degradation. Confers strong poly(A) specificity to the exosome.</text>
</comment>
<dbReference type="InterPro" id="IPR023474">
    <property type="entry name" value="Rrp4"/>
</dbReference>
<organism evidence="7 8">
    <name type="scientific">Saccharolobus solfataricus</name>
    <name type="common">Sulfolobus solfataricus</name>
    <dbReference type="NCBI Taxonomy" id="2287"/>
    <lineage>
        <taxon>Archaea</taxon>
        <taxon>Thermoproteota</taxon>
        <taxon>Thermoprotei</taxon>
        <taxon>Sulfolobales</taxon>
        <taxon>Sulfolobaceae</taxon>
        <taxon>Saccharolobus</taxon>
    </lineage>
</organism>
<evidence type="ECO:0000259" key="6">
    <source>
        <dbReference type="PROSITE" id="PS50126"/>
    </source>
</evidence>
<dbReference type="Pfam" id="PF22625">
    <property type="entry name" value="ECR1_N_2"/>
    <property type="match status" value="1"/>
</dbReference>
<proteinExistence type="inferred from homology"/>
<dbReference type="InterPro" id="IPR004088">
    <property type="entry name" value="KH_dom_type_1"/>
</dbReference>
<dbReference type="SUPFAM" id="SSF54791">
    <property type="entry name" value="Eukaryotic type KH-domain (KH-domain type I)"/>
    <property type="match status" value="1"/>
</dbReference>
<dbReference type="Proteomes" id="UP000076770">
    <property type="component" value="Chromosome i"/>
</dbReference>
<reference evidence="8" key="1">
    <citation type="submission" date="2016-04" db="EMBL/GenBank/DDBJ databases">
        <authorList>
            <person name="Shah S.A."/>
            <person name="Garrett R.A."/>
        </authorList>
    </citation>
    <scope>NUCLEOTIDE SEQUENCE [LARGE SCALE GENOMIC DNA]</scope>
    <source>
        <strain evidence="8">ATCC 35091 / DSM 1616 / JCM 8930 / NBRC 15331 / P1</strain>
    </source>
</reference>
<evidence type="ECO:0000256" key="3">
    <source>
        <dbReference type="ARBA" id="ARBA00022835"/>
    </source>
</evidence>
<dbReference type="HAMAP" id="MF_00623">
    <property type="entry name" value="Exosome_Rrp4"/>
    <property type="match status" value="1"/>
</dbReference>
<gene>
    <name evidence="5" type="primary">rrp4</name>
    <name evidence="7" type="ORF">SSOP1_0761</name>
</gene>
<dbReference type="GO" id="GO:0000467">
    <property type="term" value="P:exonucleolytic trimming to generate mature 3'-end of 5.8S rRNA from tricistronic rRNA transcript (SSU-rRNA, 5.8S rRNA, LSU-rRNA)"/>
    <property type="evidence" value="ECO:0007669"/>
    <property type="project" value="TreeGrafter"/>
</dbReference>
<dbReference type="GO" id="GO:0005737">
    <property type="term" value="C:cytoplasm"/>
    <property type="evidence" value="ECO:0007669"/>
    <property type="project" value="UniProtKB-SubCell"/>
</dbReference>
<dbReference type="Pfam" id="PF15985">
    <property type="entry name" value="KH_6"/>
    <property type="match status" value="1"/>
</dbReference>
<dbReference type="EMBL" id="LT549890">
    <property type="protein sequence ID" value="SAI84315.1"/>
    <property type="molecule type" value="Genomic_DNA"/>
</dbReference>
<dbReference type="SUPFAM" id="SSF50249">
    <property type="entry name" value="Nucleic acid-binding proteins"/>
    <property type="match status" value="1"/>
</dbReference>
<dbReference type="AlphaFoldDB" id="A0A157SZ15"/>
<evidence type="ECO:0000313" key="7">
    <source>
        <dbReference type="EMBL" id="SAI84315.1"/>
    </source>
</evidence>
<evidence type="ECO:0000313" key="8">
    <source>
        <dbReference type="Proteomes" id="UP000076770"/>
    </source>
</evidence>
<sequence>MNMSQSQKIVLQPRSIVVPGELLAEGEFQIPWSPYILKINSKYYSTVVGLFDVKDTQFEVIPLEGSFYYPKINDIVIGLVEDVEIYGWVVDIKAPYKAYLPASNLLGRSINVGEDLRRYLDVGDYVIARIENFDRSIDPVLSVKGKDLGRVSNGIVIDIMPVKVPRVIGKNKSMYETLTSKSGCSIFVANNGRIWATCPSRFSEEILIEAIRKIENESHIKGLTDRIKQFIEEKLGERNASSGETKTNS</sequence>
<comment type="subcellular location">
    <subcellularLocation>
        <location evidence="5">Cytoplasm</location>
    </subcellularLocation>
</comment>
<dbReference type="CDD" id="cd22524">
    <property type="entry name" value="KH-I_Rrp4_prokar"/>
    <property type="match status" value="1"/>
</dbReference>
<dbReference type="SMART" id="SM00316">
    <property type="entry name" value="S1"/>
    <property type="match status" value="1"/>
</dbReference>
<accession>A0A157SZ15</accession>
<dbReference type="PANTHER" id="PTHR21321">
    <property type="entry name" value="PNAS-3 RELATED"/>
    <property type="match status" value="1"/>
</dbReference>
<dbReference type="InterPro" id="IPR012340">
    <property type="entry name" value="NA-bd_OB-fold"/>
</dbReference>
<dbReference type="GO" id="GO:0071034">
    <property type="term" value="P:CUT catabolic process"/>
    <property type="evidence" value="ECO:0007669"/>
    <property type="project" value="TreeGrafter"/>
</dbReference>
<dbReference type="InterPro" id="IPR036612">
    <property type="entry name" value="KH_dom_type_1_sf"/>
</dbReference>
<protein>
    <recommendedName>
        <fullName evidence="5">Exosome complex component Rrp4</fullName>
    </recommendedName>
</protein>
<dbReference type="SMR" id="A0A157SZ15"/>
<dbReference type="SUPFAM" id="SSF110324">
    <property type="entry name" value="Ribosomal L27 protein-like"/>
    <property type="match status" value="1"/>
</dbReference>
<dbReference type="Gene3D" id="2.40.50.100">
    <property type="match status" value="1"/>
</dbReference>